<reference evidence="1 2" key="1">
    <citation type="journal article" date="2008" name="Nat. Biotechnol.">
        <title>Genome sequencing and analysis of the filamentous fungus Penicillium chrysogenum.</title>
        <authorList>
            <person name="van den Berg M.A."/>
            <person name="Albang R."/>
            <person name="Albermann K."/>
            <person name="Badger J.H."/>
            <person name="Daran J.-M."/>
            <person name="Driessen A.J.M."/>
            <person name="Garcia-Estrada C."/>
            <person name="Fedorova N.D."/>
            <person name="Harris D.M."/>
            <person name="Heijne W.H.M."/>
            <person name="Joardar V.S."/>
            <person name="Kiel J.A.K.W."/>
            <person name="Kovalchuk A."/>
            <person name="Martin J.F."/>
            <person name="Nierman W.C."/>
            <person name="Nijland J.G."/>
            <person name="Pronk J.T."/>
            <person name="Roubos J.A."/>
            <person name="van der Klei I.J."/>
            <person name="van Peij N.N.M.E."/>
            <person name="Veenhuis M."/>
            <person name="von Doehren H."/>
            <person name="Wagner C."/>
            <person name="Wortman J.R."/>
            <person name="Bovenberg R.A.L."/>
        </authorList>
    </citation>
    <scope>NUCLEOTIDE SEQUENCE [LARGE SCALE GENOMIC DNA]</scope>
    <source>
        <strain evidence="2">ATCC 28089 / DSM 1075 / NRRL 1951 / Wisconsin 54-1255</strain>
    </source>
</reference>
<evidence type="ECO:0000313" key="1">
    <source>
        <dbReference type="EMBL" id="CAP79761.1"/>
    </source>
</evidence>
<dbReference type="HOGENOM" id="CLU_1732083_0_0_1"/>
<protein>
    <submittedName>
        <fullName evidence="1">Uncharacterized protein</fullName>
    </submittedName>
</protein>
<gene>
    <name evidence="1" type="ORF">Pc12g01340</name>
    <name evidence="1" type="ORF">PCH_Pc12g01340</name>
</gene>
<accession>B6GYS3</accession>
<dbReference type="Proteomes" id="UP000000724">
    <property type="component" value="Contig Pc00c12"/>
</dbReference>
<proteinExistence type="predicted"/>
<sequence>MEGSDHMPKAQRIKFFFSVGRLLYLSLDSDSEKDRISLDNWKMTGELKDPKLHYARARITERSDSEENNPEICSPNMIPQIIPNLPLADICFAKIGRIHMCICPGVLRTYVYVQNKRSRVSQGTWLSCAGTAVINTWLESHGLFIISAYSC</sequence>
<dbReference type="EMBL" id="AM920427">
    <property type="protein sequence ID" value="CAP79761.1"/>
    <property type="molecule type" value="Genomic_DNA"/>
</dbReference>
<evidence type="ECO:0000313" key="2">
    <source>
        <dbReference type="Proteomes" id="UP000000724"/>
    </source>
</evidence>
<dbReference type="AlphaFoldDB" id="B6GYS3"/>
<name>B6GYS3_PENRW</name>
<keyword evidence="2" id="KW-1185">Reference proteome</keyword>
<dbReference type="VEuPathDB" id="FungiDB:PCH_Pc12g01340"/>
<organism evidence="1 2">
    <name type="scientific">Penicillium rubens (strain ATCC 28089 / DSM 1075 / NRRL 1951 / Wisconsin 54-1255)</name>
    <name type="common">Penicillium chrysogenum</name>
    <dbReference type="NCBI Taxonomy" id="500485"/>
    <lineage>
        <taxon>Eukaryota</taxon>
        <taxon>Fungi</taxon>
        <taxon>Dikarya</taxon>
        <taxon>Ascomycota</taxon>
        <taxon>Pezizomycotina</taxon>
        <taxon>Eurotiomycetes</taxon>
        <taxon>Eurotiomycetidae</taxon>
        <taxon>Eurotiales</taxon>
        <taxon>Aspergillaceae</taxon>
        <taxon>Penicillium</taxon>
        <taxon>Penicillium chrysogenum species complex</taxon>
    </lineage>
</organism>